<dbReference type="Gramene" id="Pp3c22_8690V3.3">
    <property type="protein sequence ID" value="Pp3c22_8690V3.3"/>
    <property type="gene ID" value="Pp3c22_8690"/>
</dbReference>
<name>A0A7I4CCA9_PHYPA</name>
<dbReference type="Gramene" id="Pp3c22_8690V3.4">
    <property type="protein sequence ID" value="Pp3c22_8690V3.4"/>
    <property type="gene ID" value="Pp3c22_8690"/>
</dbReference>
<proteinExistence type="predicted"/>
<reference evidence="2" key="3">
    <citation type="submission" date="2020-12" db="UniProtKB">
        <authorList>
            <consortium name="EnsemblPlants"/>
        </authorList>
    </citation>
    <scope>IDENTIFICATION</scope>
</reference>
<feature type="compositionally biased region" description="Basic residues" evidence="1">
    <location>
        <begin position="92"/>
        <end position="102"/>
    </location>
</feature>
<reference evidence="2 3" key="1">
    <citation type="journal article" date="2008" name="Science">
        <title>The Physcomitrella genome reveals evolutionary insights into the conquest of land by plants.</title>
        <authorList>
            <person name="Rensing S."/>
            <person name="Lang D."/>
            <person name="Zimmer A."/>
            <person name="Terry A."/>
            <person name="Salamov A."/>
            <person name="Shapiro H."/>
            <person name="Nishiyama T."/>
            <person name="Perroud P.-F."/>
            <person name="Lindquist E."/>
            <person name="Kamisugi Y."/>
            <person name="Tanahashi T."/>
            <person name="Sakakibara K."/>
            <person name="Fujita T."/>
            <person name="Oishi K."/>
            <person name="Shin-I T."/>
            <person name="Kuroki Y."/>
            <person name="Toyoda A."/>
            <person name="Suzuki Y."/>
            <person name="Hashimoto A."/>
            <person name="Yamaguchi K."/>
            <person name="Sugano A."/>
            <person name="Kohara Y."/>
            <person name="Fujiyama A."/>
            <person name="Anterola A."/>
            <person name="Aoki S."/>
            <person name="Ashton N."/>
            <person name="Barbazuk W.B."/>
            <person name="Barker E."/>
            <person name="Bennetzen J."/>
            <person name="Bezanilla M."/>
            <person name="Blankenship R."/>
            <person name="Cho S.H."/>
            <person name="Dutcher S."/>
            <person name="Estelle M."/>
            <person name="Fawcett J.A."/>
            <person name="Gundlach H."/>
            <person name="Hanada K."/>
            <person name="Heyl A."/>
            <person name="Hicks K.A."/>
            <person name="Hugh J."/>
            <person name="Lohr M."/>
            <person name="Mayer K."/>
            <person name="Melkozernov A."/>
            <person name="Murata T."/>
            <person name="Nelson D."/>
            <person name="Pils B."/>
            <person name="Prigge M."/>
            <person name="Reiss B."/>
            <person name="Renner T."/>
            <person name="Rombauts S."/>
            <person name="Rushton P."/>
            <person name="Sanderfoot A."/>
            <person name="Schween G."/>
            <person name="Shiu S.-H."/>
            <person name="Stueber K."/>
            <person name="Theodoulou F.L."/>
            <person name="Tu H."/>
            <person name="Van de Peer Y."/>
            <person name="Verrier P.J."/>
            <person name="Waters E."/>
            <person name="Wood A."/>
            <person name="Yang L."/>
            <person name="Cove D."/>
            <person name="Cuming A."/>
            <person name="Hasebe M."/>
            <person name="Lucas S."/>
            <person name="Mishler D.B."/>
            <person name="Reski R."/>
            <person name="Grigoriev I."/>
            <person name="Quatrano R.S."/>
            <person name="Boore J.L."/>
        </authorList>
    </citation>
    <scope>NUCLEOTIDE SEQUENCE [LARGE SCALE GENOMIC DNA]</scope>
    <source>
        <strain evidence="2 3">cv. Gransden 2004</strain>
    </source>
</reference>
<evidence type="ECO:0000313" key="2">
    <source>
        <dbReference type="EnsemblPlants" id="Pp3c22_8690V3.3"/>
    </source>
</evidence>
<accession>A0A7I4CCA9</accession>
<dbReference type="InParanoid" id="A0A7I4CCA9"/>
<feature type="region of interest" description="Disordered" evidence="1">
    <location>
        <begin position="63"/>
        <end position="102"/>
    </location>
</feature>
<organism evidence="2 3">
    <name type="scientific">Physcomitrium patens</name>
    <name type="common">Spreading-leaved earth moss</name>
    <name type="synonym">Physcomitrella patens</name>
    <dbReference type="NCBI Taxonomy" id="3218"/>
    <lineage>
        <taxon>Eukaryota</taxon>
        <taxon>Viridiplantae</taxon>
        <taxon>Streptophyta</taxon>
        <taxon>Embryophyta</taxon>
        <taxon>Bryophyta</taxon>
        <taxon>Bryophytina</taxon>
        <taxon>Bryopsida</taxon>
        <taxon>Funariidae</taxon>
        <taxon>Funariales</taxon>
        <taxon>Funariaceae</taxon>
        <taxon>Physcomitrium</taxon>
    </lineage>
</organism>
<dbReference type="AlphaFoldDB" id="A0A7I4CCA9"/>
<protein>
    <submittedName>
        <fullName evidence="2">Uncharacterized protein</fullName>
    </submittedName>
</protein>
<reference evidence="2 3" key="2">
    <citation type="journal article" date="2018" name="Plant J.">
        <title>The Physcomitrella patens chromosome-scale assembly reveals moss genome structure and evolution.</title>
        <authorList>
            <person name="Lang D."/>
            <person name="Ullrich K.K."/>
            <person name="Murat F."/>
            <person name="Fuchs J."/>
            <person name="Jenkins J."/>
            <person name="Haas F.B."/>
            <person name="Piednoel M."/>
            <person name="Gundlach H."/>
            <person name="Van Bel M."/>
            <person name="Meyberg R."/>
            <person name="Vives C."/>
            <person name="Morata J."/>
            <person name="Symeonidi A."/>
            <person name="Hiss M."/>
            <person name="Muchero W."/>
            <person name="Kamisugi Y."/>
            <person name="Saleh O."/>
            <person name="Blanc G."/>
            <person name="Decker E.L."/>
            <person name="van Gessel N."/>
            <person name="Grimwood J."/>
            <person name="Hayes R.D."/>
            <person name="Graham S.W."/>
            <person name="Gunter L.E."/>
            <person name="McDaniel S.F."/>
            <person name="Hoernstein S.N.W."/>
            <person name="Larsson A."/>
            <person name="Li F.W."/>
            <person name="Perroud P.F."/>
            <person name="Phillips J."/>
            <person name="Ranjan P."/>
            <person name="Rokshar D.S."/>
            <person name="Rothfels C.J."/>
            <person name="Schneider L."/>
            <person name="Shu S."/>
            <person name="Stevenson D.W."/>
            <person name="Thummler F."/>
            <person name="Tillich M."/>
            <person name="Villarreal Aguilar J.C."/>
            <person name="Widiez T."/>
            <person name="Wong G.K."/>
            <person name="Wymore A."/>
            <person name="Zhang Y."/>
            <person name="Zimmer A.D."/>
            <person name="Quatrano R.S."/>
            <person name="Mayer K.F.X."/>
            <person name="Goodstein D."/>
            <person name="Casacuberta J.M."/>
            <person name="Vandepoele K."/>
            <person name="Reski R."/>
            <person name="Cuming A.C."/>
            <person name="Tuskan G.A."/>
            <person name="Maumus F."/>
            <person name="Salse J."/>
            <person name="Schmutz J."/>
            <person name="Rensing S.A."/>
        </authorList>
    </citation>
    <scope>NUCLEOTIDE SEQUENCE [LARGE SCALE GENOMIC DNA]</scope>
    <source>
        <strain evidence="2 3">cv. Gransden 2004</strain>
    </source>
</reference>
<evidence type="ECO:0000313" key="3">
    <source>
        <dbReference type="Proteomes" id="UP000006727"/>
    </source>
</evidence>
<keyword evidence="3" id="KW-1185">Reference proteome</keyword>
<evidence type="ECO:0000256" key="1">
    <source>
        <dbReference type="SAM" id="MobiDB-lite"/>
    </source>
</evidence>
<dbReference type="EMBL" id="ABEU02000022">
    <property type="status" value="NOT_ANNOTATED_CDS"/>
    <property type="molecule type" value="Genomic_DNA"/>
</dbReference>
<sequence>MFGLAGRCLVLCKGCGDLKYASFYLKACTTDCLDSEWEMCSGARSRSSCTRLQRVFSNTVTHTHVPLSESPKRELKMKSATKAKRHQDYSKRQKKNLPKLLW</sequence>
<dbReference type="EnsemblPlants" id="Pp3c22_8690V3.4">
    <property type="protein sequence ID" value="Pp3c22_8690V3.4"/>
    <property type="gene ID" value="Pp3c22_8690"/>
</dbReference>
<dbReference type="EnsemblPlants" id="Pp3c22_8690V3.3">
    <property type="protein sequence ID" value="Pp3c22_8690V3.3"/>
    <property type="gene ID" value="Pp3c22_8690"/>
</dbReference>
<dbReference type="Proteomes" id="UP000006727">
    <property type="component" value="Chromosome 22"/>
</dbReference>